<comment type="catalytic activity">
    <reaction evidence="1">
        <text>ATP + protein L-histidine = ADP + protein N-phospho-L-histidine.</text>
        <dbReference type="EC" id="2.7.13.3"/>
    </reaction>
</comment>
<dbReference type="Gene3D" id="3.30.450.20">
    <property type="entry name" value="PAS domain"/>
    <property type="match status" value="1"/>
</dbReference>
<name>A0ABT8ACC3_9PROT</name>
<dbReference type="Pfam" id="PF08448">
    <property type="entry name" value="PAS_4"/>
    <property type="match status" value="1"/>
</dbReference>
<dbReference type="GO" id="GO:0005524">
    <property type="term" value="F:ATP binding"/>
    <property type="evidence" value="ECO:0007669"/>
    <property type="project" value="UniProtKB-KW"/>
</dbReference>
<dbReference type="InterPro" id="IPR004358">
    <property type="entry name" value="Sig_transdc_His_kin-like_C"/>
</dbReference>
<dbReference type="InterPro" id="IPR035965">
    <property type="entry name" value="PAS-like_dom_sf"/>
</dbReference>
<feature type="modified residue" description="4-aspartylphosphate" evidence="4">
    <location>
        <position position="442"/>
    </location>
</feature>
<keyword evidence="8" id="KW-0067">ATP-binding</keyword>
<dbReference type="InterPro" id="IPR011006">
    <property type="entry name" value="CheY-like_superfamily"/>
</dbReference>
<dbReference type="InterPro" id="IPR013656">
    <property type="entry name" value="PAS_4"/>
</dbReference>
<reference evidence="9" key="1">
    <citation type="journal article" date="2019" name="Int. J. Syst. Evol. Microbiol.">
        <title>The Global Catalogue of Microorganisms (GCM) 10K type strain sequencing project: providing services to taxonomists for standard genome sequencing and annotation.</title>
        <authorList>
            <consortium name="The Broad Institute Genomics Platform"/>
            <consortium name="The Broad Institute Genome Sequencing Center for Infectious Disease"/>
            <person name="Wu L."/>
            <person name="Ma J."/>
        </authorList>
    </citation>
    <scope>NUCLEOTIDE SEQUENCE [LARGE SCALE GENOMIC DNA]</scope>
    <source>
        <strain evidence="9">CECT 7131</strain>
    </source>
</reference>
<dbReference type="Gene3D" id="3.40.50.2300">
    <property type="match status" value="1"/>
</dbReference>
<dbReference type="EMBL" id="JAUFPN010000191">
    <property type="protein sequence ID" value="MDN3567333.1"/>
    <property type="molecule type" value="Genomic_DNA"/>
</dbReference>
<accession>A0ABT8ACC3</accession>
<evidence type="ECO:0000256" key="5">
    <source>
        <dbReference type="SAM" id="MobiDB-lite"/>
    </source>
</evidence>
<dbReference type="SUPFAM" id="SSF52172">
    <property type="entry name" value="CheY-like"/>
    <property type="match status" value="1"/>
</dbReference>
<organism evidence="8 9">
    <name type="scientific">Paeniroseomonas aquatica</name>
    <dbReference type="NCBI Taxonomy" id="373043"/>
    <lineage>
        <taxon>Bacteria</taxon>
        <taxon>Pseudomonadati</taxon>
        <taxon>Pseudomonadota</taxon>
        <taxon>Alphaproteobacteria</taxon>
        <taxon>Acetobacterales</taxon>
        <taxon>Acetobacteraceae</taxon>
        <taxon>Paeniroseomonas</taxon>
    </lineage>
</organism>
<dbReference type="Gene3D" id="1.10.287.130">
    <property type="match status" value="1"/>
</dbReference>
<feature type="compositionally biased region" description="Pro residues" evidence="5">
    <location>
        <begin position="372"/>
        <end position="385"/>
    </location>
</feature>
<dbReference type="Gene3D" id="3.30.565.10">
    <property type="entry name" value="Histidine kinase-like ATPase, C-terminal domain"/>
    <property type="match status" value="1"/>
</dbReference>
<dbReference type="PANTHER" id="PTHR43065">
    <property type="entry name" value="SENSOR HISTIDINE KINASE"/>
    <property type="match status" value="1"/>
</dbReference>
<dbReference type="PRINTS" id="PR00344">
    <property type="entry name" value="BCTRLSENSOR"/>
</dbReference>
<dbReference type="InterPro" id="IPR000014">
    <property type="entry name" value="PAS"/>
</dbReference>
<comment type="caution">
    <text evidence="8">The sequence shown here is derived from an EMBL/GenBank/DDBJ whole genome shotgun (WGS) entry which is preliminary data.</text>
</comment>
<feature type="region of interest" description="Disordered" evidence="5">
    <location>
        <begin position="367"/>
        <end position="388"/>
    </location>
</feature>
<dbReference type="Pfam" id="PF00072">
    <property type="entry name" value="Response_reg"/>
    <property type="match status" value="1"/>
</dbReference>
<dbReference type="SUPFAM" id="SSF55874">
    <property type="entry name" value="ATPase domain of HSP90 chaperone/DNA topoisomerase II/histidine kinase"/>
    <property type="match status" value="1"/>
</dbReference>
<keyword evidence="3 4" id="KW-0597">Phosphoprotein</keyword>
<proteinExistence type="predicted"/>
<dbReference type="InterPro" id="IPR036097">
    <property type="entry name" value="HisK_dim/P_sf"/>
</dbReference>
<dbReference type="InterPro" id="IPR003594">
    <property type="entry name" value="HATPase_dom"/>
</dbReference>
<evidence type="ECO:0000256" key="1">
    <source>
        <dbReference type="ARBA" id="ARBA00000085"/>
    </source>
</evidence>
<dbReference type="CDD" id="cd00130">
    <property type="entry name" value="PAS"/>
    <property type="match status" value="1"/>
</dbReference>
<dbReference type="InterPro" id="IPR001789">
    <property type="entry name" value="Sig_transdc_resp-reg_receiver"/>
</dbReference>
<evidence type="ECO:0000313" key="9">
    <source>
        <dbReference type="Proteomes" id="UP001529369"/>
    </source>
</evidence>
<dbReference type="PROSITE" id="PS50109">
    <property type="entry name" value="HIS_KIN"/>
    <property type="match status" value="1"/>
</dbReference>
<dbReference type="SUPFAM" id="SSF55785">
    <property type="entry name" value="PYP-like sensor domain (PAS domain)"/>
    <property type="match status" value="1"/>
</dbReference>
<dbReference type="SMART" id="SM00387">
    <property type="entry name" value="HATPase_c"/>
    <property type="match status" value="1"/>
</dbReference>
<dbReference type="EC" id="2.7.13.3" evidence="2"/>
<evidence type="ECO:0000256" key="3">
    <source>
        <dbReference type="ARBA" id="ARBA00022553"/>
    </source>
</evidence>
<sequence>MARPRFLRRADAAEAAFMHLFAAAPDGMALLDPAGDIIAANPALGRLAGPTLTMRSGLPAAQLLAPADRPGLALMLATARSGAVPLRAAPADPTAPADAVWSLTAEPLPAGGRLLLRVLDRTADCRAEARQAAGARLETIGRLAGGIAHDFNNLLTAILGGAEAMRSGGLPPAALAELAGIEDAARRGAALVVQLLAFARQQRLQPRILDVNRAIGDLAPLLGRLLGDGVRLELALEEPGRRIRVDPTQFDQVLLNLTVNAREAMPDGGTLTIATGHALVLRPDGEGTTGLPPGRYVVLEVSDTGCGIPPEVLPRLFEPFFTTRPDQGGTGLGLATVQGIIAQSGGHIAVEGRPGGGTRFRIHLPRQDAPADPLPAPKAPPPRPAAPAAGGRLVLVEDEAPLRRLAERILDRAGHAVLAADCAESALAALEAAPRPAGLISDVAMPGMDGVALARLLRRRWPDLPVVLVSGYAEAALPADLTEEGYHFLAKPYAPTQLLETLGQALGPAAAPV</sequence>
<evidence type="ECO:0000259" key="7">
    <source>
        <dbReference type="PROSITE" id="PS50110"/>
    </source>
</evidence>
<protein>
    <recommendedName>
        <fullName evidence="2">histidine kinase</fullName>
        <ecNumber evidence="2">2.7.13.3</ecNumber>
    </recommendedName>
</protein>
<gene>
    <name evidence="8" type="ORF">QWZ14_23385</name>
</gene>
<keyword evidence="8" id="KW-0547">Nucleotide-binding</keyword>
<feature type="domain" description="Response regulatory" evidence="7">
    <location>
        <begin position="392"/>
        <end position="506"/>
    </location>
</feature>
<dbReference type="CDD" id="cd00082">
    <property type="entry name" value="HisKA"/>
    <property type="match status" value="1"/>
</dbReference>
<dbReference type="SMART" id="SM00448">
    <property type="entry name" value="REC"/>
    <property type="match status" value="1"/>
</dbReference>
<dbReference type="SMART" id="SM00091">
    <property type="entry name" value="PAS"/>
    <property type="match status" value="1"/>
</dbReference>
<dbReference type="Pfam" id="PF00512">
    <property type="entry name" value="HisKA"/>
    <property type="match status" value="1"/>
</dbReference>
<dbReference type="SMART" id="SM00388">
    <property type="entry name" value="HisKA"/>
    <property type="match status" value="1"/>
</dbReference>
<dbReference type="Pfam" id="PF02518">
    <property type="entry name" value="HATPase_c"/>
    <property type="match status" value="1"/>
</dbReference>
<feature type="domain" description="Histidine kinase" evidence="6">
    <location>
        <begin position="146"/>
        <end position="368"/>
    </location>
</feature>
<dbReference type="PROSITE" id="PS50110">
    <property type="entry name" value="RESPONSE_REGULATORY"/>
    <property type="match status" value="1"/>
</dbReference>
<keyword evidence="9" id="KW-1185">Reference proteome</keyword>
<dbReference type="SUPFAM" id="SSF47384">
    <property type="entry name" value="Homodimeric domain of signal transducing histidine kinase"/>
    <property type="match status" value="1"/>
</dbReference>
<dbReference type="Proteomes" id="UP001529369">
    <property type="component" value="Unassembled WGS sequence"/>
</dbReference>
<dbReference type="PANTHER" id="PTHR43065:SF42">
    <property type="entry name" value="TWO-COMPONENT SENSOR PPRA"/>
    <property type="match status" value="1"/>
</dbReference>
<evidence type="ECO:0000256" key="4">
    <source>
        <dbReference type="PROSITE-ProRule" id="PRU00169"/>
    </source>
</evidence>
<dbReference type="InterPro" id="IPR036890">
    <property type="entry name" value="HATPase_C_sf"/>
</dbReference>
<evidence type="ECO:0000259" key="6">
    <source>
        <dbReference type="PROSITE" id="PS50109"/>
    </source>
</evidence>
<dbReference type="InterPro" id="IPR003661">
    <property type="entry name" value="HisK_dim/P_dom"/>
</dbReference>
<evidence type="ECO:0000313" key="8">
    <source>
        <dbReference type="EMBL" id="MDN3567333.1"/>
    </source>
</evidence>
<dbReference type="RefSeq" id="WP_290319358.1">
    <property type="nucleotide sequence ID" value="NZ_JAUFPN010000191.1"/>
</dbReference>
<dbReference type="InterPro" id="IPR005467">
    <property type="entry name" value="His_kinase_dom"/>
</dbReference>
<evidence type="ECO:0000256" key="2">
    <source>
        <dbReference type="ARBA" id="ARBA00012438"/>
    </source>
</evidence>